<proteinExistence type="inferred from homology"/>
<protein>
    <recommendedName>
        <fullName evidence="8">Probable membrane transporter protein</fullName>
    </recommendedName>
</protein>
<feature type="transmembrane region" description="Helical" evidence="8">
    <location>
        <begin position="72"/>
        <end position="90"/>
    </location>
</feature>
<evidence type="ECO:0000256" key="2">
    <source>
        <dbReference type="ARBA" id="ARBA00009142"/>
    </source>
</evidence>
<name>C1F2I5_ACIC5</name>
<evidence type="ECO:0000256" key="1">
    <source>
        <dbReference type="ARBA" id="ARBA00004651"/>
    </source>
</evidence>
<dbReference type="AlphaFoldDB" id="C1F2I5"/>
<evidence type="ECO:0000313" key="10">
    <source>
        <dbReference type="Proteomes" id="UP000002207"/>
    </source>
</evidence>
<evidence type="ECO:0000256" key="5">
    <source>
        <dbReference type="ARBA" id="ARBA00022692"/>
    </source>
</evidence>
<keyword evidence="5 8" id="KW-0812">Transmembrane</keyword>
<evidence type="ECO:0000256" key="8">
    <source>
        <dbReference type="RuleBase" id="RU363041"/>
    </source>
</evidence>
<keyword evidence="7 8" id="KW-0472">Membrane</keyword>
<feature type="transmembrane region" description="Helical" evidence="8">
    <location>
        <begin position="226"/>
        <end position="246"/>
    </location>
</feature>
<dbReference type="STRING" id="240015.ACP_2645"/>
<dbReference type="RefSeq" id="WP_015897710.1">
    <property type="nucleotide sequence ID" value="NC_012483.1"/>
</dbReference>
<dbReference type="HOGENOM" id="CLU_054750_5_4_0"/>
<dbReference type="EMBL" id="CP001472">
    <property type="protein sequence ID" value="ACO34053.1"/>
    <property type="molecule type" value="Genomic_DNA"/>
</dbReference>
<dbReference type="KEGG" id="aca:ACP_2645"/>
<keyword evidence="4 8" id="KW-1003">Cell membrane</keyword>
<feature type="transmembrane region" description="Helical" evidence="8">
    <location>
        <begin position="33"/>
        <end position="60"/>
    </location>
</feature>
<keyword evidence="10" id="KW-1185">Reference proteome</keyword>
<dbReference type="eggNOG" id="COG0730">
    <property type="taxonomic scope" value="Bacteria"/>
</dbReference>
<feature type="transmembrane region" description="Helical" evidence="8">
    <location>
        <begin position="128"/>
        <end position="146"/>
    </location>
</feature>
<gene>
    <name evidence="9" type="ordered locus">ACP_2645</name>
</gene>
<sequence>MLSTSLFVILIVLLATGVRSTFGFGESLLAVPLLAFCMPVQTAAPLAVLLSITVATVILIQDWKKIHFGSALSWLVATCFGIPLGLMLLTSGHEGAVKIALALLLMGFALFSLTGLQRWQIRRDHRPLLLGCGLLAGVLGGAYGMNSPPLVIYGALRRWPAPQFRATLQGYFLPASALCMLGYWRAGLWTHTVTHYYLISLPVLLPVIPLGRWVNRRMHPERFLKYVYVGLMVIGVILLAQTVHAAG</sequence>
<keyword evidence="6 8" id="KW-1133">Transmembrane helix</keyword>
<evidence type="ECO:0000256" key="4">
    <source>
        <dbReference type="ARBA" id="ARBA00022475"/>
    </source>
</evidence>
<dbReference type="PANTHER" id="PTHR30269">
    <property type="entry name" value="TRANSMEMBRANE PROTEIN YFCA"/>
    <property type="match status" value="1"/>
</dbReference>
<feature type="transmembrane region" description="Helical" evidence="8">
    <location>
        <begin position="96"/>
        <end position="116"/>
    </location>
</feature>
<accession>C1F2I5</accession>
<dbReference type="OrthoDB" id="668749at2"/>
<evidence type="ECO:0000256" key="7">
    <source>
        <dbReference type="ARBA" id="ARBA00023136"/>
    </source>
</evidence>
<evidence type="ECO:0000256" key="6">
    <source>
        <dbReference type="ARBA" id="ARBA00022989"/>
    </source>
</evidence>
<keyword evidence="3" id="KW-0813">Transport</keyword>
<dbReference type="InParanoid" id="C1F2I5"/>
<feature type="transmembrane region" description="Helical" evidence="8">
    <location>
        <begin position="196"/>
        <end position="214"/>
    </location>
</feature>
<reference evidence="9 10" key="1">
    <citation type="journal article" date="2009" name="Appl. Environ. Microbiol.">
        <title>Three genomes from the phylum Acidobacteria provide insight into the lifestyles of these microorganisms in soils.</title>
        <authorList>
            <person name="Ward N.L."/>
            <person name="Challacombe J.F."/>
            <person name="Janssen P.H."/>
            <person name="Henrissat B."/>
            <person name="Coutinho P.M."/>
            <person name="Wu M."/>
            <person name="Xie G."/>
            <person name="Haft D.H."/>
            <person name="Sait M."/>
            <person name="Badger J."/>
            <person name="Barabote R.D."/>
            <person name="Bradley B."/>
            <person name="Brettin T.S."/>
            <person name="Brinkac L.M."/>
            <person name="Bruce D."/>
            <person name="Creasy T."/>
            <person name="Daugherty S.C."/>
            <person name="Davidsen T.M."/>
            <person name="DeBoy R.T."/>
            <person name="Detter J.C."/>
            <person name="Dodson R.J."/>
            <person name="Durkin A.S."/>
            <person name="Ganapathy A."/>
            <person name="Gwinn-Giglio M."/>
            <person name="Han C.S."/>
            <person name="Khouri H."/>
            <person name="Kiss H."/>
            <person name="Kothari S.P."/>
            <person name="Madupu R."/>
            <person name="Nelson K.E."/>
            <person name="Nelson W.C."/>
            <person name="Paulsen I."/>
            <person name="Penn K."/>
            <person name="Ren Q."/>
            <person name="Rosovitz M.J."/>
            <person name="Selengut J.D."/>
            <person name="Shrivastava S."/>
            <person name="Sullivan S.A."/>
            <person name="Tapia R."/>
            <person name="Thompson L.S."/>
            <person name="Watkins K.L."/>
            <person name="Yang Q."/>
            <person name="Yu C."/>
            <person name="Zafar N."/>
            <person name="Zhou L."/>
            <person name="Kuske C.R."/>
        </authorList>
    </citation>
    <scope>NUCLEOTIDE SEQUENCE [LARGE SCALE GENOMIC DNA]</scope>
    <source>
        <strain evidence="10">ATCC 51196 / DSM 11244 / BCRC 80197 / JCM 7670 / NBRC 15755 / NCIMB 13165 / 161</strain>
    </source>
</reference>
<organism evidence="9 10">
    <name type="scientific">Acidobacterium capsulatum (strain ATCC 51196 / DSM 11244 / BCRC 80197 / JCM 7670 / NBRC 15755 / NCIMB 13165 / 161)</name>
    <dbReference type="NCBI Taxonomy" id="240015"/>
    <lineage>
        <taxon>Bacteria</taxon>
        <taxon>Pseudomonadati</taxon>
        <taxon>Acidobacteriota</taxon>
        <taxon>Terriglobia</taxon>
        <taxon>Terriglobales</taxon>
        <taxon>Acidobacteriaceae</taxon>
        <taxon>Acidobacterium</taxon>
    </lineage>
</organism>
<comment type="similarity">
    <text evidence="2 8">Belongs to the 4-toluene sulfonate uptake permease (TSUP) (TC 2.A.102) family.</text>
</comment>
<evidence type="ECO:0000256" key="3">
    <source>
        <dbReference type="ARBA" id="ARBA00022448"/>
    </source>
</evidence>
<dbReference type="InterPro" id="IPR002781">
    <property type="entry name" value="TM_pro_TauE-like"/>
</dbReference>
<dbReference type="Pfam" id="PF01925">
    <property type="entry name" value="TauE"/>
    <property type="match status" value="1"/>
</dbReference>
<dbReference type="PANTHER" id="PTHR30269:SF37">
    <property type="entry name" value="MEMBRANE TRANSPORTER PROTEIN"/>
    <property type="match status" value="1"/>
</dbReference>
<dbReference type="InterPro" id="IPR052017">
    <property type="entry name" value="TSUP"/>
</dbReference>
<evidence type="ECO:0000313" key="9">
    <source>
        <dbReference type="EMBL" id="ACO34053.1"/>
    </source>
</evidence>
<dbReference type="GO" id="GO:0005886">
    <property type="term" value="C:plasma membrane"/>
    <property type="evidence" value="ECO:0007669"/>
    <property type="project" value="UniProtKB-SubCell"/>
</dbReference>
<comment type="subcellular location">
    <subcellularLocation>
        <location evidence="1 8">Cell membrane</location>
        <topology evidence="1 8">Multi-pass membrane protein</topology>
    </subcellularLocation>
</comment>
<dbReference type="Proteomes" id="UP000002207">
    <property type="component" value="Chromosome"/>
</dbReference>